<dbReference type="InterPro" id="IPR012341">
    <property type="entry name" value="6hp_glycosidase-like_sf"/>
</dbReference>
<sequence>MKKTILSILFFTMGIFCISELYARENTDLKNWPKGKDPETIGLLVANRFVESPHNSFRPPAPPKSITYPEVCAWYGAIKFAEVTNNKVLLKKLEQRFLPFFDDEKHLVPRPFHVDYSVFGTVPLELYKHNKDQRFYDMGMRFADAQWTLPVDSPEVKKNEYQKFLDQNLTWQTRYWIDDMYMITMVQSKAYHITGDKKYIERAAHEMVIYLDTIQRPNGLFFHAPDAPFFWGRGNGWMAAGMSELLTSLDKNNKDRSTIMASYLKMMESLKKYQRPDGLWGQLIDKPESWVETSGSAMFAYAMIMGVKNGWLDKNEYAPSVRKAWLALIDYINEDGDISNVCEGTNRKNDYQYYLDRKQKTGDMHGQAPMLWCAWALLK</sequence>
<gene>
    <name evidence="2" type="ORF">CLV62_10547</name>
</gene>
<evidence type="ECO:0000313" key="3">
    <source>
        <dbReference type="Proteomes" id="UP000247973"/>
    </source>
</evidence>
<dbReference type="RefSeq" id="WP_110309958.1">
    <property type="nucleotide sequence ID" value="NZ_QICL01000005.1"/>
</dbReference>
<dbReference type="Gene3D" id="1.50.10.10">
    <property type="match status" value="1"/>
</dbReference>
<dbReference type="InterPro" id="IPR008928">
    <property type="entry name" value="6-hairpin_glycosidase_sf"/>
</dbReference>
<dbReference type="PANTHER" id="PTHR33886:SF8">
    <property type="entry name" value="UNSATURATED RHAMNOGALACTURONAN HYDROLASE (EUROFUNG)"/>
    <property type="match status" value="1"/>
</dbReference>
<evidence type="ECO:0000313" key="2">
    <source>
        <dbReference type="EMBL" id="PXV66296.1"/>
    </source>
</evidence>
<accession>A0A2V3PY11</accession>
<dbReference type="OrthoDB" id="9807186at2"/>
<organism evidence="2 3">
    <name type="scientific">Dysgonomonas alginatilytica</name>
    <dbReference type="NCBI Taxonomy" id="1605892"/>
    <lineage>
        <taxon>Bacteria</taxon>
        <taxon>Pseudomonadati</taxon>
        <taxon>Bacteroidota</taxon>
        <taxon>Bacteroidia</taxon>
        <taxon>Bacteroidales</taxon>
        <taxon>Dysgonomonadaceae</taxon>
        <taxon>Dysgonomonas</taxon>
    </lineage>
</organism>
<dbReference type="PANTHER" id="PTHR33886">
    <property type="entry name" value="UNSATURATED RHAMNOGALACTURONAN HYDROLASE (EUROFUNG)"/>
    <property type="match status" value="1"/>
</dbReference>
<dbReference type="SUPFAM" id="SSF48208">
    <property type="entry name" value="Six-hairpin glycosidases"/>
    <property type="match status" value="1"/>
</dbReference>
<dbReference type="AlphaFoldDB" id="A0A2V3PY11"/>
<evidence type="ECO:0000256" key="1">
    <source>
        <dbReference type="ARBA" id="ARBA00022801"/>
    </source>
</evidence>
<dbReference type="InterPro" id="IPR052043">
    <property type="entry name" value="PolySaccharide_Degr_Enz"/>
</dbReference>
<dbReference type="Pfam" id="PF07470">
    <property type="entry name" value="Glyco_hydro_88"/>
    <property type="match status" value="1"/>
</dbReference>
<comment type="caution">
    <text evidence="2">The sequence shown here is derived from an EMBL/GenBank/DDBJ whole genome shotgun (WGS) entry which is preliminary data.</text>
</comment>
<keyword evidence="3" id="KW-1185">Reference proteome</keyword>
<reference evidence="2 3" key="1">
    <citation type="submission" date="2018-03" db="EMBL/GenBank/DDBJ databases">
        <title>Genomic Encyclopedia of Archaeal and Bacterial Type Strains, Phase II (KMG-II): from individual species to whole genera.</title>
        <authorList>
            <person name="Goeker M."/>
        </authorList>
    </citation>
    <scope>NUCLEOTIDE SEQUENCE [LARGE SCALE GENOMIC DNA]</scope>
    <source>
        <strain evidence="2 3">DSM 100214</strain>
    </source>
</reference>
<protein>
    <submittedName>
        <fullName evidence="2">Rhamnogalacturonyl hydrolase YesR</fullName>
    </submittedName>
</protein>
<dbReference type="GO" id="GO:0016787">
    <property type="term" value="F:hydrolase activity"/>
    <property type="evidence" value="ECO:0007669"/>
    <property type="project" value="UniProtKB-KW"/>
</dbReference>
<keyword evidence="1 2" id="KW-0378">Hydrolase</keyword>
<dbReference type="EMBL" id="QICL01000005">
    <property type="protein sequence ID" value="PXV66296.1"/>
    <property type="molecule type" value="Genomic_DNA"/>
</dbReference>
<dbReference type="InterPro" id="IPR010905">
    <property type="entry name" value="Glyco_hydro_88"/>
</dbReference>
<dbReference type="Proteomes" id="UP000247973">
    <property type="component" value="Unassembled WGS sequence"/>
</dbReference>
<dbReference type="GO" id="GO:0005975">
    <property type="term" value="P:carbohydrate metabolic process"/>
    <property type="evidence" value="ECO:0007669"/>
    <property type="project" value="InterPro"/>
</dbReference>
<proteinExistence type="predicted"/>
<name>A0A2V3PY11_9BACT</name>